<keyword evidence="4" id="KW-1185">Reference proteome</keyword>
<dbReference type="Gene3D" id="1.20.1260.10">
    <property type="match status" value="1"/>
</dbReference>
<dbReference type="Pfam" id="PF03713">
    <property type="entry name" value="DUF305"/>
    <property type="match status" value="1"/>
</dbReference>
<evidence type="ECO:0000259" key="2">
    <source>
        <dbReference type="Pfam" id="PF03713"/>
    </source>
</evidence>
<dbReference type="EMBL" id="JBDLNV010000002">
    <property type="protein sequence ID" value="MFM1723160.1"/>
    <property type="molecule type" value="Genomic_DNA"/>
</dbReference>
<evidence type="ECO:0000313" key="3">
    <source>
        <dbReference type="EMBL" id="MFM1723160.1"/>
    </source>
</evidence>
<accession>A0ABW9FC79</accession>
<dbReference type="Proteomes" id="UP001629745">
    <property type="component" value="Unassembled WGS sequence"/>
</dbReference>
<dbReference type="InterPro" id="IPR012347">
    <property type="entry name" value="Ferritin-like"/>
</dbReference>
<gene>
    <name evidence="3" type="ORF">ABEU20_001721</name>
</gene>
<protein>
    <submittedName>
        <fullName evidence="3">DUF305 domain-containing protein</fullName>
    </submittedName>
</protein>
<dbReference type="PANTHER" id="PTHR36933">
    <property type="entry name" value="SLL0788 PROTEIN"/>
    <property type="match status" value="1"/>
</dbReference>
<dbReference type="InterPro" id="IPR005183">
    <property type="entry name" value="DUF305_CopM-like"/>
</dbReference>
<evidence type="ECO:0000313" key="4">
    <source>
        <dbReference type="Proteomes" id="UP001629745"/>
    </source>
</evidence>
<proteinExistence type="predicted"/>
<sequence length="202" mass="21187">MVLGAALRPLVVADAPDSPAALDATAIAFVQDMVAHHEQALIMAQQLDPGTDPVVVRLAQQIRDAQNTEMGTMLGWLRLAGVTPTNPEPMAWMRGPRPAPGHGHGASDAESSDPMPGMATRADLDALAAARGHDAAMLFLQLMQRHHVGGVAMAQAADERLTDGPVRRTAREMITEQSQEAGTMALLLAQFGAPLLPVNAGG</sequence>
<reference evidence="3 4" key="1">
    <citation type="submission" date="2023-11" db="EMBL/GenBank/DDBJ databases">
        <authorList>
            <person name="Val-Calvo J."/>
            <person name="Scortti M."/>
            <person name="Vazquez-Boland J."/>
        </authorList>
    </citation>
    <scope>NUCLEOTIDE SEQUENCE [LARGE SCALE GENOMIC DNA]</scope>
    <source>
        <strain evidence="3 4">PAM 2766</strain>
    </source>
</reference>
<name>A0ABW9FC79_9NOCA</name>
<feature type="region of interest" description="Disordered" evidence="1">
    <location>
        <begin position="94"/>
        <end position="117"/>
    </location>
</feature>
<comment type="caution">
    <text evidence="3">The sequence shown here is derived from an EMBL/GenBank/DDBJ whole genome shotgun (WGS) entry which is preliminary data.</text>
</comment>
<feature type="domain" description="DUF305" evidence="2">
    <location>
        <begin position="28"/>
        <end position="186"/>
    </location>
</feature>
<dbReference type="PANTHER" id="PTHR36933:SF1">
    <property type="entry name" value="SLL0788 PROTEIN"/>
    <property type="match status" value="1"/>
</dbReference>
<organism evidence="3 4">
    <name type="scientific">Rhodococcus parequi</name>
    <dbReference type="NCBI Taxonomy" id="3137122"/>
    <lineage>
        <taxon>Bacteria</taxon>
        <taxon>Bacillati</taxon>
        <taxon>Actinomycetota</taxon>
        <taxon>Actinomycetes</taxon>
        <taxon>Mycobacteriales</taxon>
        <taxon>Nocardiaceae</taxon>
        <taxon>Rhodococcus</taxon>
    </lineage>
</organism>
<evidence type="ECO:0000256" key="1">
    <source>
        <dbReference type="SAM" id="MobiDB-lite"/>
    </source>
</evidence>